<dbReference type="InterPro" id="IPR003220">
    <property type="entry name" value="InsA_N_dom_Znf"/>
</dbReference>
<feature type="domain" description="InsA N-terminal zinc ribbon" evidence="1">
    <location>
        <begin position="1"/>
        <end position="35"/>
    </location>
</feature>
<evidence type="ECO:0000259" key="1">
    <source>
        <dbReference type="Pfam" id="PF03811"/>
    </source>
</evidence>
<feature type="non-terminal residue" evidence="2">
    <location>
        <position position="55"/>
    </location>
</feature>
<dbReference type="Proteomes" id="UP000298196">
    <property type="component" value="Unassembled WGS sequence"/>
</dbReference>
<dbReference type="PANTHER" id="PTHR47923:SF1">
    <property type="entry name" value="INSERTION ELEMENT IS1 1 PROTEIN INSA-RELATED"/>
    <property type="match status" value="1"/>
</dbReference>
<sequence>MAKVDVKCPFCAQTASVKKYGPGSAGHQHYRCQACCRSFQVDYEYRACQPGMKGQ</sequence>
<gene>
    <name evidence="2" type="ORF">C9F07_01525</name>
</gene>
<evidence type="ECO:0000313" key="3">
    <source>
        <dbReference type="Proteomes" id="UP000298196"/>
    </source>
</evidence>
<proteinExistence type="predicted"/>
<reference evidence="2 3" key="1">
    <citation type="submission" date="2018-03" db="EMBL/GenBank/DDBJ databases">
        <title>Non-Typhoidal Salmonella genome sequencing and assembly.</title>
        <authorList>
            <person name="Matchawe C."/>
        </authorList>
    </citation>
    <scope>NUCLEOTIDE SEQUENCE [LARGE SCALE GENOMIC DNA]</scope>
    <source>
        <strain evidence="2 3">22sa</strain>
    </source>
</reference>
<protein>
    <submittedName>
        <fullName evidence="2">IS1 family transposase</fullName>
    </submittedName>
</protein>
<evidence type="ECO:0000313" key="2">
    <source>
        <dbReference type="EMBL" id="TGE27875.1"/>
    </source>
</evidence>
<name>A0A4Z0QDS0_SALET</name>
<dbReference type="Pfam" id="PF03811">
    <property type="entry name" value="Zn_ribbon_InsA"/>
    <property type="match status" value="1"/>
</dbReference>
<comment type="caution">
    <text evidence="2">The sequence shown here is derived from an EMBL/GenBank/DDBJ whole genome shotgun (WGS) entry which is preliminary data.</text>
</comment>
<organism evidence="2 3">
    <name type="scientific">Salmonella enterica subsp. enterica serovar Poona</name>
    <dbReference type="NCBI Taxonomy" id="436295"/>
    <lineage>
        <taxon>Bacteria</taxon>
        <taxon>Pseudomonadati</taxon>
        <taxon>Pseudomonadota</taxon>
        <taxon>Gammaproteobacteria</taxon>
        <taxon>Enterobacterales</taxon>
        <taxon>Enterobacteriaceae</taxon>
        <taxon>Salmonella</taxon>
    </lineage>
</organism>
<dbReference type="InterPro" id="IPR051252">
    <property type="entry name" value="IS1_transposase_InsA"/>
</dbReference>
<accession>A0A4Z0QDS0</accession>
<dbReference type="GO" id="GO:0006313">
    <property type="term" value="P:DNA transposition"/>
    <property type="evidence" value="ECO:0007669"/>
    <property type="project" value="InterPro"/>
</dbReference>
<dbReference type="EMBL" id="PYKI01000233">
    <property type="protein sequence ID" value="TGE27875.1"/>
    <property type="molecule type" value="Genomic_DNA"/>
</dbReference>
<keyword evidence="3" id="KW-1185">Reference proteome</keyword>
<dbReference type="AlphaFoldDB" id="A0A4Z0QDS0"/>
<dbReference type="PANTHER" id="PTHR47923">
    <property type="entry name" value="INSERTION ELEMENT IS1 1 PROTEIN INSA-RELATED"/>
    <property type="match status" value="1"/>
</dbReference>